<dbReference type="GO" id="GO:0005829">
    <property type="term" value="C:cytosol"/>
    <property type="evidence" value="ECO:0007669"/>
    <property type="project" value="TreeGrafter"/>
</dbReference>
<dbReference type="PANTHER" id="PTHR11803:SF59">
    <property type="entry name" value="ENDORIBONUCLEASE"/>
    <property type="match status" value="1"/>
</dbReference>
<proteinExistence type="predicted"/>
<dbReference type="Gene3D" id="3.30.1330.40">
    <property type="entry name" value="RutC-like"/>
    <property type="match status" value="1"/>
</dbReference>
<name>A0A2R4LY50_9RHOB</name>
<dbReference type="RefSeq" id="WP_107717594.1">
    <property type="nucleotide sequence ID" value="NZ_CP028472.1"/>
</dbReference>
<dbReference type="InterPro" id="IPR035959">
    <property type="entry name" value="RutC-like_sf"/>
</dbReference>
<dbReference type="SUPFAM" id="SSF55298">
    <property type="entry name" value="YjgF-like"/>
    <property type="match status" value="1"/>
</dbReference>
<evidence type="ECO:0000313" key="3">
    <source>
        <dbReference type="Proteomes" id="UP000241447"/>
    </source>
</evidence>
<dbReference type="InterPro" id="IPR006175">
    <property type="entry name" value="YjgF/YER057c/UK114"/>
</dbReference>
<organism evidence="2 3">
    <name type="scientific">Celeribacter baekdonensis</name>
    <dbReference type="NCBI Taxonomy" id="875171"/>
    <lineage>
        <taxon>Bacteria</taxon>
        <taxon>Pseudomonadati</taxon>
        <taxon>Pseudomonadota</taxon>
        <taxon>Alphaproteobacteria</taxon>
        <taxon>Rhodobacterales</taxon>
        <taxon>Roseobacteraceae</taxon>
        <taxon>Celeribacter</taxon>
    </lineage>
</organism>
<dbReference type="EMBL" id="CP028472">
    <property type="protein sequence ID" value="AVW89799.1"/>
    <property type="molecule type" value="Genomic_DNA"/>
</dbReference>
<evidence type="ECO:0000256" key="1">
    <source>
        <dbReference type="SAM" id="SignalP"/>
    </source>
</evidence>
<evidence type="ECO:0000313" key="2">
    <source>
        <dbReference type="EMBL" id="AVW89799.1"/>
    </source>
</evidence>
<feature type="signal peptide" evidence="1">
    <location>
        <begin position="1"/>
        <end position="22"/>
    </location>
</feature>
<dbReference type="AlphaFoldDB" id="A0A2R4LY50"/>
<dbReference type="GO" id="GO:0019239">
    <property type="term" value="F:deaminase activity"/>
    <property type="evidence" value="ECO:0007669"/>
    <property type="project" value="TreeGrafter"/>
</dbReference>
<dbReference type="PANTHER" id="PTHR11803">
    <property type="entry name" value="2-IMINOBUTANOATE/2-IMINOPROPANOATE DEAMINASE RIDA"/>
    <property type="match status" value="1"/>
</dbReference>
<geneLocation type="plasmid" evidence="3">
    <name>pcblh4a</name>
</geneLocation>
<protein>
    <recommendedName>
        <fullName evidence="4">Enamine deaminase RidA, house cleaning of reactive enamine intermediates, YjgF/YER057c/UK114 family</fullName>
    </recommendedName>
</protein>
<gene>
    <name evidence="2" type="ORF">DA792_00985</name>
</gene>
<dbReference type="Pfam" id="PF01042">
    <property type="entry name" value="Ribonuc_L-PSP"/>
    <property type="match status" value="1"/>
</dbReference>
<accession>A0A2R4LY50</accession>
<dbReference type="KEGG" id="cbak:DA792_00985"/>
<keyword evidence="1" id="KW-0732">Signal</keyword>
<sequence length="163" mass="17297">MVSIKSLLCALVLSNLAAPVLAEEPVRHPLPNSSFPILQAVEVPATATTVYLSGTVPGVLNADAEKGTIAAYGTMEEQTVSVLNRIQATLESLDMSMGDVIKMQAFLVAEDGKLVDFSGFMDGYTQFFGTEDQPNLPVRSALVVDALANPGFLVELEVTAVRP</sequence>
<dbReference type="CDD" id="cd06151">
    <property type="entry name" value="YjgF_YER057c_UK114_like_3"/>
    <property type="match status" value="1"/>
</dbReference>
<evidence type="ECO:0008006" key="4">
    <source>
        <dbReference type="Google" id="ProtNLM"/>
    </source>
</evidence>
<dbReference type="OrthoDB" id="9803101at2"/>
<feature type="chain" id="PRO_5015303082" description="Enamine deaminase RidA, house cleaning of reactive enamine intermediates, YjgF/YER057c/UK114 family" evidence="1">
    <location>
        <begin position="23"/>
        <end position="163"/>
    </location>
</feature>
<dbReference type="Proteomes" id="UP000241447">
    <property type="component" value="Plasmid pCBLh4a"/>
</dbReference>
<keyword evidence="2" id="KW-0614">Plasmid</keyword>
<reference evidence="2 3" key="1">
    <citation type="submission" date="2018-03" db="EMBL/GenBank/DDBJ databases">
        <title>The Complete Genome of Celeribacter baekdonensis strain LH4, a Thiosulfate-Oxidizing Alphaproteobacterium Isolated from Gulf of Mexico Continental Slope Sediments.</title>
        <authorList>
            <person name="Flood B.E."/>
            <person name="Bailey J.V."/>
            <person name="Leprich D."/>
        </authorList>
    </citation>
    <scope>NUCLEOTIDE SEQUENCE [LARGE SCALE GENOMIC DNA]</scope>
    <source>
        <strain evidence="2 3">LH4</strain>
        <plasmid evidence="3">Plasmid pcblh4a</plasmid>
    </source>
</reference>